<dbReference type="SMART" id="SM00320">
    <property type="entry name" value="WD40"/>
    <property type="match status" value="6"/>
</dbReference>
<feature type="repeat" description="WD" evidence="1">
    <location>
        <begin position="672"/>
        <end position="703"/>
    </location>
</feature>
<dbReference type="GO" id="GO:0044458">
    <property type="term" value="P:motile cilium assembly"/>
    <property type="evidence" value="ECO:0007669"/>
    <property type="project" value="TreeGrafter"/>
</dbReference>
<feature type="repeat" description="WD" evidence="1">
    <location>
        <begin position="625"/>
        <end position="667"/>
    </location>
</feature>
<dbReference type="Proteomes" id="UP000192578">
    <property type="component" value="Unassembled WGS sequence"/>
</dbReference>
<dbReference type="SUPFAM" id="SSF50978">
    <property type="entry name" value="WD40 repeat-like"/>
    <property type="match status" value="1"/>
</dbReference>
<gene>
    <name evidence="3" type="ORF">BV898_07395</name>
</gene>
<dbReference type="InterPro" id="IPR001680">
    <property type="entry name" value="WD40_rpt"/>
</dbReference>
<dbReference type="PANTHER" id="PTHR44499:SF1">
    <property type="entry name" value="JOUBERIN"/>
    <property type="match status" value="1"/>
</dbReference>
<dbReference type="Gene3D" id="2.130.10.10">
    <property type="entry name" value="YVTN repeat-like/Quinoprotein amine dehydrogenase"/>
    <property type="match status" value="1"/>
</dbReference>
<feature type="region of interest" description="Disordered" evidence="2">
    <location>
        <begin position="95"/>
        <end position="146"/>
    </location>
</feature>
<dbReference type="AlphaFoldDB" id="A0A1W0WTM9"/>
<evidence type="ECO:0000256" key="1">
    <source>
        <dbReference type="PROSITE-ProRule" id="PRU00221"/>
    </source>
</evidence>
<dbReference type="PROSITE" id="PS50082">
    <property type="entry name" value="WD_REPEATS_2"/>
    <property type="match status" value="3"/>
</dbReference>
<dbReference type="GO" id="GO:0036064">
    <property type="term" value="C:ciliary basal body"/>
    <property type="evidence" value="ECO:0007669"/>
    <property type="project" value="TreeGrafter"/>
</dbReference>
<dbReference type="InterPro" id="IPR015943">
    <property type="entry name" value="WD40/YVTN_repeat-like_dom_sf"/>
</dbReference>
<reference evidence="4" key="1">
    <citation type="submission" date="2017-01" db="EMBL/GenBank/DDBJ databases">
        <title>Comparative genomics of anhydrobiosis in the tardigrade Hypsibius dujardini.</title>
        <authorList>
            <person name="Yoshida Y."/>
            <person name="Koutsovoulos G."/>
            <person name="Laetsch D."/>
            <person name="Stevens L."/>
            <person name="Kumar S."/>
            <person name="Horikawa D."/>
            <person name="Ishino K."/>
            <person name="Komine S."/>
            <person name="Tomita M."/>
            <person name="Blaxter M."/>
            <person name="Arakawa K."/>
        </authorList>
    </citation>
    <scope>NUCLEOTIDE SEQUENCE [LARGE SCALE GENOMIC DNA]</scope>
    <source>
        <strain evidence="4">Z151</strain>
    </source>
</reference>
<comment type="caution">
    <text evidence="3">The sequence shown here is derived from an EMBL/GenBank/DDBJ whole genome shotgun (WGS) entry which is preliminary data.</text>
</comment>
<keyword evidence="4" id="KW-1185">Reference proteome</keyword>
<feature type="region of interest" description="Disordered" evidence="2">
    <location>
        <begin position="1"/>
        <end position="50"/>
    </location>
</feature>
<dbReference type="InterPro" id="IPR052803">
    <property type="entry name" value="Cilium-Associated_Jouberin"/>
</dbReference>
<dbReference type="PANTHER" id="PTHR44499">
    <property type="entry name" value="JOUBERIN"/>
    <property type="match status" value="1"/>
</dbReference>
<accession>A0A1W0WTM9</accession>
<dbReference type="PROSITE" id="PS50294">
    <property type="entry name" value="WD_REPEATS_REGION"/>
    <property type="match status" value="2"/>
</dbReference>
<evidence type="ECO:0000313" key="4">
    <source>
        <dbReference type="Proteomes" id="UP000192578"/>
    </source>
</evidence>
<keyword evidence="1" id="KW-0853">WD repeat</keyword>
<feature type="repeat" description="WD" evidence="1">
    <location>
        <begin position="581"/>
        <end position="614"/>
    </location>
</feature>
<evidence type="ECO:0000256" key="2">
    <source>
        <dbReference type="SAM" id="MobiDB-lite"/>
    </source>
</evidence>
<dbReference type="EMBL" id="MTYJ01000048">
    <property type="protein sequence ID" value="OQV18569.1"/>
    <property type="molecule type" value="Genomic_DNA"/>
</dbReference>
<dbReference type="InterPro" id="IPR036322">
    <property type="entry name" value="WD40_repeat_dom_sf"/>
</dbReference>
<name>A0A1W0WTM9_HYPEX</name>
<organism evidence="3 4">
    <name type="scientific">Hypsibius exemplaris</name>
    <name type="common">Freshwater tardigrade</name>
    <dbReference type="NCBI Taxonomy" id="2072580"/>
    <lineage>
        <taxon>Eukaryota</taxon>
        <taxon>Metazoa</taxon>
        <taxon>Ecdysozoa</taxon>
        <taxon>Tardigrada</taxon>
        <taxon>Eutardigrada</taxon>
        <taxon>Parachela</taxon>
        <taxon>Hypsibioidea</taxon>
        <taxon>Hypsibiidae</taxon>
        <taxon>Hypsibius</taxon>
    </lineage>
</organism>
<proteinExistence type="predicted"/>
<dbReference type="Pfam" id="PF00400">
    <property type="entry name" value="WD40"/>
    <property type="match status" value="3"/>
</dbReference>
<dbReference type="OrthoDB" id="2096344at2759"/>
<evidence type="ECO:0000313" key="3">
    <source>
        <dbReference type="EMBL" id="OQV18569.1"/>
    </source>
</evidence>
<feature type="region of interest" description="Disordered" evidence="2">
    <location>
        <begin position="909"/>
        <end position="944"/>
    </location>
</feature>
<feature type="compositionally biased region" description="Polar residues" evidence="2">
    <location>
        <begin position="20"/>
        <end position="30"/>
    </location>
</feature>
<sequence>MERPSESFAKSVTKHRFQELINSRPTSADGQTKEDYNGSATLFTRGDGDGILMATKPIPRRFSKDATEAAQRLRSTADTIRKVLDETAENETAIREDNVKLRRPRRTNKAKISGETNERSSSVQVESLPTAPVRPRRRKETFPSAATLQSSYETIIEMTSVGSTIDGESEQESRSQSAVKKAVLVSPRGFRAEERQRSRLKKIREKIKTASEILDETLPVGPPEQILPVMNNDSPEFDAKPPETRQENGEDVVLKTIPKTSALAITIHRTDKITGDSFLLRAAVRVLLMSSSSGRMFRKEYRNGQLIDEYISPLTTQLCDLSTPDASLPSWEQTLIFEEEFGYFFREDEAIIFFELVNSSITEKENKNNSSENLKATEQVRTIAWAFLKLTERNRANLSDHRVRLQLYFPDQGIFRQRSQQKDAPIVYNWWKSRHRLKYPSTLYVTLLQVPMPASRTGELSNQLPKNSQTTYTAIRDILETASTASLRDLTNQQTVLSDPDIRGSNSVSSVVSDYPLSRQPNQICLIPDKQLMPLTAGHQGASVVLFSHNGRSLACGGLERTGIACVYVYTFPSGQLQRRLPDFRGIIYDLEWSRDDSLLLTACADGTVKVWSLVDTLREKVVASLPHPGFVYCARFHPKRQQVVATGCYDGIVRIWRLESHSSEYTLLQELGGHNSFVNVLLFESSGRSFFSAGNDSIVRQWGCGESSPEEGSWKLLQGSSGNLSGRTTITDLQLSPKTKELIVLYQSGDICFLDQKGLQLMRKITGALPMRHRVRCKVSPCGTNLYVANGDSSVNVIETTSGKVIGNIPNGMRSVPAMDIDYHPFQHVLVFCALGTAERVEVWGCSDDASGSKAQVGIPEEYFDSPARINSLIVGDGDSRQLFSPVSLNNDKIADVIQKLDSITHDIRTRGKQRLPRKEEGPSTRNANPTAEPIQQPVRSPHWSMRSGLLPFPAQYNAAGLLPNFSQI</sequence>
<protein>
    <submittedName>
        <fullName evidence="3">Jouberin</fullName>
    </submittedName>
</protein>